<evidence type="ECO:0000256" key="2">
    <source>
        <dbReference type="ARBA" id="ARBA00005417"/>
    </source>
</evidence>
<dbReference type="PROSITE" id="PS50893">
    <property type="entry name" value="ABC_TRANSPORTER_2"/>
    <property type="match status" value="1"/>
</dbReference>
<evidence type="ECO:0000256" key="6">
    <source>
        <dbReference type="ARBA" id="ARBA00022840"/>
    </source>
</evidence>
<evidence type="ECO:0000256" key="3">
    <source>
        <dbReference type="ARBA" id="ARBA00022448"/>
    </source>
</evidence>
<protein>
    <submittedName>
        <fullName evidence="9">ABC transporter ATP-binding protein</fullName>
    </submittedName>
</protein>
<dbReference type="InterPro" id="IPR027417">
    <property type="entry name" value="P-loop_NTPase"/>
</dbReference>
<dbReference type="InterPro" id="IPR050166">
    <property type="entry name" value="ABC_transporter_ATP-bind"/>
</dbReference>
<dbReference type="GO" id="GO:0005524">
    <property type="term" value="F:ATP binding"/>
    <property type="evidence" value="ECO:0007669"/>
    <property type="project" value="UniProtKB-KW"/>
</dbReference>
<evidence type="ECO:0000259" key="8">
    <source>
        <dbReference type="PROSITE" id="PS50893"/>
    </source>
</evidence>
<keyword evidence="7" id="KW-0472">Membrane</keyword>
<organism evidence="9 10">
    <name type="scientific">Psychromonas aquatilis</name>
    <dbReference type="NCBI Taxonomy" id="2005072"/>
    <lineage>
        <taxon>Bacteria</taxon>
        <taxon>Pseudomonadati</taxon>
        <taxon>Pseudomonadota</taxon>
        <taxon>Gammaproteobacteria</taxon>
        <taxon>Alteromonadales</taxon>
        <taxon>Psychromonadaceae</taxon>
        <taxon>Psychromonas</taxon>
    </lineage>
</organism>
<feature type="domain" description="ABC transporter" evidence="8">
    <location>
        <begin position="2"/>
        <end position="249"/>
    </location>
</feature>
<dbReference type="EMBL" id="JBAKAZ010000029">
    <property type="protein sequence ID" value="MEL0629749.1"/>
    <property type="molecule type" value="Genomic_DNA"/>
</dbReference>
<reference evidence="9 10" key="1">
    <citation type="submission" date="2024-02" db="EMBL/GenBank/DDBJ databases">
        <title>Bacteria isolated from the canopy kelp, Nereocystis luetkeana.</title>
        <authorList>
            <person name="Pfister C.A."/>
            <person name="Younker I.T."/>
            <person name="Light S.H."/>
        </authorList>
    </citation>
    <scope>NUCLEOTIDE SEQUENCE [LARGE SCALE GENOMIC DNA]</scope>
    <source>
        <strain evidence="9 10">TI.1.05</strain>
    </source>
</reference>
<dbReference type="InterPro" id="IPR003593">
    <property type="entry name" value="AAA+_ATPase"/>
</dbReference>
<sequence length="267" mass="28924">MISCEGLHVTFNRGLPTEKLAIRGIDLTIPMGEFVTVIGSNGAGKSTLLNTIAGDIKSTKGKILFGDRDVTKLPATGRTADIARVFQDPLAGTCGDLTVEENMALAYGRGQRGRLSSALNSKMRNIFREQLSRLNLGLENRLESQMGLLSGGQRQSVSLLMSALQPSSILLLDEHTAALDPKTAALIMDITSQIITEKQLTVMMVTHSMRQALDHGSRTIMLHEGKIIFDLSGTERAGYEVKDLLNLFAQAKNDGEELDDDKLLLGA</sequence>
<name>A0ABU9GQZ3_9GAMM</name>
<comment type="subcellular location">
    <subcellularLocation>
        <location evidence="1">Cell membrane</location>
        <topology evidence="1">Peripheral membrane protein</topology>
    </subcellularLocation>
</comment>
<keyword evidence="10" id="KW-1185">Reference proteome</keyword>
<evidence type="ECO:0000313" key="9">
    <source>
        <dbReference type="EMBL" id="MEL0629749.1"/>
    </source>
</evidence>
<dbReference type="SMART" id="SM00382">
    <property type="entry name" value="AAA"/>
    <property type="match status" value="1"/>
</dbReference>
<dbReference type="Pfam" id="PF00005">
    <property type="entry name" value="ABC_tran"/>
    <property type="match status" value="1"/>
</dbReference>
<dbReference type="PANTHER" id="PTHR42788:SF7">
    <property type="entry name" value="NITRATE ABC TRANSPORTER ATP-BINDING PROTEIN"/>
    <property type="match status" value="1"/>
</dbReference>
<dbReference type="Gene3D" id="3.40.50.300">
    <property type="entry name" value="P-loop containing nucleotide triphosphate hydrolases"/>
    <property type="match status" value="1"/>
</dbReference>
<gene>
    <name evidence="9" type="ORF">V6256_09020</name>
</gene>
<dbReference type="PANTHER" id="PTHR42788">
    <property type="entry name" value="TAURINE IMPORT ATP-BINDING PROTEIN-RELATED"/>
    <property type="match status" value="1"/>
</dbReference>
<evidence type="ECO:0000256" key="7">
    <source>
        <dbReference type="ARBA" id="ARBA00023136"/>
    </source>
</evidence>
<comment type="similarity">
    <text evidence="2">Belongs to the ABC transporter superfamily.</text>
</comment>
<evidence type="ECO:0000256" key="5">
    <source>
        <dbReference type="ARBA" id="ARBA00022741"/>
    </source>
</evidence>
<comment type="caution">
    <text evidence="9">The sequence shown here is derived from an EMBL/GenBank/DDBJ whole genome shotgun (WGS) entry which is preliminary data.</text>
</comment>
<dbReference type="Proteomes" id="UP001369082">
    <property type="component" value="Unassembled WGS sequence"/>
</dbReference>
<dbReference type="RefSeq" id="WP_341597882.1">
    <property type="nucleotide sequence ID" value="NZ_JBAKAZ010000029.1"/>
</dbReference>
<accession>A0ABU9GQZ3</accession>
<evidence type="ECO:0000313" key="10">
    <source>
        <dbReference type="Proteomes" id="UP001369082"/>
    </source>
</evidence>
<dbReference type="InterPro" id="IPR003439">
    <property type="entry name" value="ABC_transporter-like_ATP-bd"/>
</dbReference>
<evidence type="ECO:0000256" key="4">
    <source>
        <dbReference type="ARBA" id="ARBA00022475"/>
    </source>
</evidence>
<keyword evidence="6 9" id="KW-0067">ATP-binding</keyword>
<keyword evidence="4" id="KW-1003">Cell membrane</keyword>
<evidence type="ECO:0000256" key="1">
    <source>
        <dbReference type="ARBA" id="ARBA00004202"/>
    </source>
</evidence>
<keyword evidence="5" id="KW-0547">Nucleotide-binding</keyword>
<keyword evidence="3" id="KW-0813">Transport</keyword>
<dbReference type="SUPFAM" id="SSF52540">
    <property type="entry name" value="P-loop containing nucleoside triphosphate hydrolases"/>
    <property type="match status" value="1"/>
</dbReference>
<proteinExistence type="inferred from homology"/>